<evidence type="ECO:0000256" key="1">
    <source>
        <dbReference type="SAM" id="MobiDB-lite"/>
    </source>
</evidence>
<feature type="signal peptide" evidence="2">
    <location>
        <begin position="1"/>
        <end position="29"/>
    </location>
</feature>
<keyword evidence="4" id="KW-1185">Reference proteome</keyword>
<feature type="region of interest" description="Disordered" evidence="1">
    <location>
        <begin position="28"/>
        <end position="148"/>
    </location>
</feature>
<comment type="caution">
    <text evidence="3">The sequence shown here is derived from an EMBL/GenBank/DDBJ whole genome shotgun (WGS) entry which is preliminary data.</text>
</comment>
<organism evidence="3 4">
    <name type="scientific">Nannocystis pusilla</name>
    <dbReference type="NCBI Taxonomy" id="889268"/>
    <lineage>
        <taxon>Bacteria</taxon>
        <taxon>Pseudomonadati</taxon>
        <taxon>Myxococcota</taxon>
        <taxon>Polyangia</taxon>
        <taxon>Nannocystales</taxon>
        <taxon>Nannocystaceae</taxon>
        <taxon>Nannocystis</taxon>
    </lineage>
</organism>
<keyword evidence="2" id="KW-0732">Signal</keyword>
<dbReference type="RefSeq" id="WP_267775322.1">
    <property type="nucleotide sequence ID" value="NZ_JAPNKE010000002.1"/>
</dbReference>
<protein>
    <submittedName>
        <fullName evidence="3">Uncharacterized protein</fullName>
    </submittedName>
</protein>
<sequence>MLPYLVRARWTGFALLLACSFDGSGLVSAGPPTPTSSTTGDTTTTTGPGTTVTPTTVDSEGSASEGATMSTTTPVDPTDGPTSTSTTTLGTTTTTTTDPDTTTTSTTGPDTTTSSTTSTDTSTTTGPDTTTGPMCMDTGMEPNENEGEAVDLGDQYCKAQPKSFQGVLDGDGDVDWFRFFGDFSGNQCNDNDNDPIAKVVVTADGPLEVCMYADCDIDGEVNITCPNGTTMTNSPDGRKGCCGAGTMEYVVNCNDGPDESAEMYVRLQKAPVDACLAYKVDYSYFSP</sequence>
<dbReference type="Proteomes" id="UP001150924">
    <property type="component" value="Unassembled WGS sequence"/>
</dbReference>
<dbReference type="AlphaFoldDB" id="A0A9X3J2P6"/>
<feature type="compositionally biased region" description="Low complexity" evidence="1">
    <location>
        <begin position="35"/>
        <end position="58"/>
    </location>
</feature>
<evidence type="ECO:0000313" key="3">
    <source>
        <dbReference type="EMBL" id="MCY1011999.1"/>
    </source>
</evidence>
<name>A0A9X3J2P6_9BACT</name>
<accession>A0A9X3J2P6</accession>
<proteinExistence type="predicted"/>
<feature type="compositionally biased region" description="Low complexity" evidence="1">
    <location>
        <begin position="71"/>
        <end position="133"/>
    </location>
</feature>
<reference evidence="3" key="1">
    <citation type="submission" date="2022-11" db="EMBL/GenBank/DDBJ databases">
        <title>Minimal conservation of predation-associated metabolite biosynthetic gene clusters underscores biosynthetic potential of Myxococcota including descriptions for ten novel species: Archangium lansinium sp. nov., Myxococcus landrumus sp. nov., Nannocystis bai.</title>
        <authorList>
            <person name="Ahearne A."/>
            <person name="Stevens C."/>
            <person name="Phillips K."/>
        </authorList>
    </citation>
    <scope>NUCLEOTIDE SEQUENCE</scope>
    <source>
        <strain evidence="3">Na p29</strain>
    </source>
</reference>
<gene>
    <name evidence="3" type="ORF">OV079_41940</name>
</gene>
<feature type="chain" id="PRO_5040830121" evidence="2">
    <location>
        <begin position="30"/>
        <end position="287"/>
    </location>
</feature>
<evidence type="ECO:0000256" key="2">
    <source>
        <dbReference type="SAM" id="SignalP"/>
    </source>
</evidence>
<feature type="compositionally biased region" description="Polar residues" evidence="1">
    <location>
        <begin position="59"/>
        <end position="70"/>
    </location>
</feature>
<evidence type="ECO:0000313" key="4">
    <source>
        <dbReference type="Proteomes" id="UP001150924"/>
    </source>
</evidence>
<dbReference type="EMBL" id="JAPNKE010000002">
    <property type="protein sequence ID" value="MCY1011999.1"/>
    <property type="molecule type" value="Genomic_DNA"/>
</dbReference>